<organism evidence="9 10">
    <name type="scientific">Cryobacterium psychrotolerans</name>
    <dbReference type="NCBI Taxonomy" id="386301"/>
    <lineage>
        <taxon>Bacteria</taxon>
        <taxon>Bacillati</taxon>
        <taxon>Actinomycetota</taxon>
        <taxon>Actinomycetes</taxon>
        <taxon>Micrococcales</taxon>
        <taxon>Microbacteriaceae</taxon>
        <taxon>Cryobacterium</taxon>
    </lineage>
</organism>
<dbReference type="Gene3D" id="2.40.240.10">
    <property type="entry name" value="Ribosomal Protein L25, Chain P"/>
    <property type="match status" value="1"/>
</dbReference>
<evidence type="ECO:0000256" key="1">
    <source>
        <dbReference type="ARBA" id="ARBA00022730"/>
    </source>
</evidence>
<comment type="similarity">
    <text evidence="5">Belongs to the bacterial ribosomal protein bL25 family. CTC subfamily.</text>
</comment>
<dbReference type="InterPro" id="IPR029751">
    <property type="entry name" value="Ribosomal_L25_dom"/>
</dbReference>
<dbReference type="GO" id="GO:0003735">
    <property type="term" value="F:structural constituent of ribosome"/>
    <property type="evidence" value="ECO:0007669"/>
    <property type="project" value="InterPro"/>
</dbReference>
<evidence type="ECO:0000259" key="7">
    <source>
        <dbReference type="Pfam" id="PF01386"/>
    </source>
</evidence>
<accession>A0A1G8XIK3</accession>
<dbReference type="PANTHER" id="PTHR33284">
    <property type="entry name" value="RIBOSOMAL PROTEIN L25/GLN-TRNA SYNTHETASE, ANTI-CODON-BINDING DOMAIN-CONTAINING PROTEIN"/>
    <property type="match status" value="1"/>
</dbReference>
<evidence type="ECO:0000313" key="10">
    <source>
        <dbReference type="Proteomes" id="UP000198701"/>
    </source>
</evidence>
<dbReference type="STRING" id="386301.SAMN05216282_101223"/>
<dbReference type="HAMAP" id="MF_01334">
    <property type="entry name" value="Ribosomal_bL25_CTC"/>
    <property type="match status" value="1"/>
</dbReference>
<evidence type="ECO:0000259" key="8">
    <source>
        <dbReference type="Pfam" id="PF14693"/>
    </source>
</evidence>
<evidence type="ECO:0000256" key="5">
    <source>
        <dbReference type="HAMAP-Rule" id="MF_01334"/>
    </source>
</evidence>
<comment type="function">
    <text evidence="5">This is one of the proteins that binds to the 5S RNA in the ribosome where it forms part of the central protuberance.</text>
</comment>
<dbReference type="Gene3D" id="2.170.120.20">
    <property type="entry name" value="Ribosomal protein L25, beta domain"/>
    <property type="match status" value="1"/>
</dbReference>
<protein>
    <recommendedName>
        <fullName evidence="5">Large ribosomal subunit protein bL25</fullName>
    </recommendedName>
    <alternativeName>
        <fullName evidence="5">General stress protein CTC</fullName>
    </alternativeName>
</protein>
<feature type="domain" description="Large ribosomal subunit protein bL25 beta" evidence="8">
    <location>
        <begin position="103"/>
        <end position="183"/>
    </location>
</feature>
<dbReference type="InterPro" id="IPR020930">
    <property type="entry name" value="Ribosomal_uL5_bac-type"/>
</dbReference>
<dbReference type="OrthoDB" id="5242980at2"/>
<dbReference type="NCBIfam" id="NF004131">
    <property type="entry name" value="PRK05618.2-1"/>
    <property type="match status" value="1"/>
</dbReference>
<dbReference type="SUPFAM" id="SSF50715">
    <property type="entry name" value="Ribosomal protein L25-like"/>
    <property type="match status" value="1"/>
</dbReference>
<dbReference type="PANTHER" id="PTHR33284:SF1">
    <property type="entry name" value="RIBOSOMAL PROTEIN L25_GLN-TRNA SYNTHETASE, ANTI-CODON-BINDING DOMAIN-CONTAINING PROTEIN"/>
    <property type="match status" value="1"/>
</dbReference>
<evidence type="ECO:0000256" key="2">
    <source>
        <dbReference type="ARBA" id="ARBA00022884"/>
    </source>
</evidence>
<gene>
    <name evidence="5" type="primary">rplY</name>
    <name evidence="5" type="synonym">ctc</name>
    <name evidence="9" type="ORF">SAMN05216282_101223</name>
</gene>
<dbReference type="GO" id="GO:0008097">
    <property type="term" value="F:5S rRNA binding"/>
    <property type="evidence" value="ECO:0007669"/>
    <property type="project" value="InterPro"/>
</dbReference>
<keyword evidence="3 5" id="KW-0689">Ribosomal protein</keyword>
<keyword evidence="2 5" id="KW-0694">RNA-binding</keyword>
<dbReference type="NCBIfam" id="TIGR00731">
    <property type="entry name" value="bL25_bact_ctc"/>
    <property type="match status" value="1"/>
</dbReference>
<feature type="domain" description="Large ribosomal subunit protein bL25 L25" evidence="7">
    <location>
        <begin position="13"/>
        <end position="95"/>
    </location>
</feature>
<evidence type="ECO:0000256" key="4">
    <source>
        <dbReference type="ARBA" id="ARBA00023274"/>
    </source>
</evidence>
<dbReference type="InterPro" id="IPR020057">
    <property type="entry name" value="Ribosomal_bL25_b-dom"/>
</dbReference>
<dbReference type="Pfam" id="PF14693">
    <property type="entry name" value="Ribosomal_TL5_C"/>
    <property type="match status" value="1"/>
</dbReference>
<reference evidence="9 10" key="1">
    <citation type="submission" date="2016-10" db="EMBL/GenBank/DDBJ databases">
        <authorList>
            <person name="de Groot N.N."/>
        </authorList>
    </citation>
    <scope>NUCLEOTIDE SEQUENCE [LARGE SCALE GENOMIC DNA]</scope>
    <source>
        <strain evidence="9 10">CGMCC 1.5382</strain>
    </source>
</reference>
<dbReference type="AlphaFoldDB" id="A0A1G8XIK3"/>
<dbReference type="InterPro" id="IPR011035">
    <property type="entry name" value="Ribosomal_bL25/Gln-tRNA_synth"/>
</dbReference>
<dbReference type="Proteomes" id="UP000198701">
    <property type="component" value="Unassembled WGS sequence"/>
</dbReference>
<keyword evidence="1 5" id="KW-0699">rRNA-binding</keyword>
<dbReference type="EMBL" id="FNFU01000001">
    <property type="protein sequence ID" value="SDJ90064.1"/>
    <property type="molecule type" value="Genomic_DNA"/>
</dbReference>
<keyword evidence="10" id="KW-1185">Reference proteome</keyword>
<feature type="compositionally biased region" description="Acidic residues" evidence="6">
    <location>
        <begin position="212"/>
        <end position="221"/>
    </location>
</feature>
<proteinExistence type="inferred from homology"/>
<dbReference type="CDD" id="cd00495">
    <property type="entry name" value="Ribosomal_L25_TL5_CTC"/>
    <property type="match status" value="1"/>
</dbReference>
<sequence>MAKESTTDNKVVAELRESFGKGAARKLRVLGKIPAVIYGHGTTPVHVSLPAHHIALILRRANAILELDINGKSQLTLVKDVQKDPVRQIIEHLDLIVVRKGEKVQVDVPVHLDGESFPGTIADFDTHSLLLEVEATHIPQNVVVSIEGLEEGAQIHAKDVALPKGATLISDPDMLVVYVHTPRGTDEGIEAADAAAAEIAEEEHEAAAAESEAGESTESAE</sequence>
<name>A0A1G8XIK3_9MICO</name>
<dbReference type="GO" id="GO:0022625">
    <property type="term" value="C:cytosolic large ribosomal subunit"/>
    <property type="evidence" value="ECO:0007669"/>
    <property type="project" value="TreeGrafter"/>
</dbReference>
<evidence type="ECO:0000256" key="3">
    <source>
        <dbReference type="ARBA" id="ARBA00022980"/>
    </source>
</evidence>
<dbReference type="Pfam" id="PF01386">
    <property type="entry name" value="Ribosomal_L25p"/>
    <property type="match status" value="1"/>
</dbReference>
<dbReference type="RefSeq" id="WP_092321234.1">
    <property type="nucleotide sequence ID" value="NZ_FNFU01000001.1"/>
</dbReference>
<comment type="subunit">
    <text evidence="5">Part of the 50S ribosomal subunit; part of the 5S rRNA/L5/L18/L25 subcomplex. Contacts the 5S rRNA. Binds to the 5S rRNA independently of L5 and L18.</text>
</comment>
<dbReference type="InterPro" id="IPR037121">
    <property type="entry name" value="Ribosomal_bL25_C"/>
</dbReference>
<keyword evidence="4 5" id="KW-0687">Ribonucleoprotein</keyword>
<feature type="region of interest" description="Disordered" evidence="6">
    <location>
        <begin position="198"/>
        <end position="221"/>
    </location>
</feature>
<evidence type="ECO:0000313" key="9">
    <source>
        <dbReference type="EMBL" id="SDJ90064.1"/>
    </source>
</evidence>
<evidence type="ECO:0000256" key="6">
    <source>
        <dbReference type="SAM" id="MobiDB-lite"/>
    </source>
</evidence>
<dbReference type="InterPro" id="IPR020056">
    <property type="entry name" value="Rbsml_bL25/Gln-tRNA_synth_N"/>
</dbReference>
<dbReference type="InterPro" id="IPR001021">
    <property type="entry name" value="Ribosomal_bL25_long"/>
</dbReference>
<dbReference type="GO" id="GO:0006412">
    <property type="term" value="P:translation"/>
    <property type="evidence" value="ECO:0007669"/>
    <property type="project" value="UniProtKB-UniRule"/>
</dbReference>